<keyword evidence="4" id="KW-1185">Reference proteome</keyword>
<feature type="domain" description="KfrA N-terminal DNA-binding" evidence="2">
    <location>
        <begin position="4"/>
        <end position="123"/>
    </location>
</feature>
<dbReference type="STRING" id="980561.A1359_00975"/>
<keyword evidence="1" id="KW-0175">Coiled coil</keyword>
<sequence>MAITKQDIFNAATAIAARGLKPTLNHIRKELDSWDFALISDAMIEWRTIQKAAVLSISASVKEPVPDSISGRLNELASDVWEIALQLAHERLQCERESLEQTKSEMELAKLEFAELADSLNTDLEVAQNFIQQQTEAASAAQAEIDKLHREISIFNDSLVKANHDAQLANAALTEAHGRVEQLTAMLESEKSERIHASKKLEQSLVTIAEINASATELAGDLSVITGRATAAEAKSNQTDQVLNDVTKKLDKSVIEIQLWQNKATLADAQLVSLKEQLSELKAEAKHSIEDAAELRGKLIAAQERIFALESLA</sequence>
<dbReference type="OrthoDB" id="583532at2"/>
<dbReference type="AlphaFoldDB" id="A0A177NAA7"/>
<feature type="coiled-coil region" evidence="1">
    <location>
        <begin position="264"/>
        <end position="298"/>
    </location>
</feature>
<evidence type="ECO:0000259" key="2">
    <source>
        <dbReference type="Pfam" id="PF11740"/>
    </source>
</evidence>
<comment type="caution">
    <text evidence="3">The sequence shown here is derived from an EMBL/GenBank/DDBJ whole genome shotgun (WGS) entry which is preliminary data.</text>
</comment>
<evidence type="ECO:0000313" key="4">
    <source>
        <dbReference type="Proteomes" id="UP000078476"/>
    </source>
</evidence>
<protein>
    <recommendedName>
        <fullName evidence="2">KfrA N-terminal DNA-binding domain-containing protein</fullName>
    </recommendedName>
</protein>
<organism evidence="3 4">
    <name type="scientific">Methylomonas lenta</name>
    <dbReference type="NCBI Taxonomy" id="980561"/>
    <lineage>
        <taxon>Bacteria</taxon>
        <taxon>Pseudomonadati</taxon>
        <taxon>Pseudomonadota</taxon>
        <taxon>Gammaproteobacteria</taxon>
        <taxon>Methylococcales</taxon>
        <taxon>Methylococcaceae</taxon>
        <taxon>Methylomonas</taxon>
    </lineage>
</organism>
<dbReference type="EMBL" id="LUUI01000114">
    <property type="protein sequence ID" value="OAI14010.1"/>
    <property type="molecule type" value="Genomic_DNA"/>
</dbReference>
<feature type="coiled-coil region" evidence="1">
    <location>
        <begin position="85"/>
        <end position="193"/>
    </location>
</feature>
<accession>A0A177NAA7</accession>
<evidence type="ECO:0000256" key="1">
    <source>
        <dbReference type="SAM" id="Coils"/>
    </source>
</evidence>
<proteinExistence type="predicted"/>
<dbReference type="InterPro" id="IPR021104">
    <property type="entry name" value="KfrA_DNA-bd_N"/>
</dbReference>
<name>A0A177NAA7_9GAMM</name>
<dbReference type="Proteomes" id="UP000078476">
    <property type="component" value="Unassembled WGS sequence"/>
</dbReference>
<dbReference type="Pfam" id="PF11740">
    <property type="entry name" value="KfrA_N"/>
    <property type="match status" value="1"/>
</dbReference>
<dbReference type="RefSeq" id="WP_066983655.1">
    <property type="nucleotide sequence ID" value="NZ_LUUI01000114.1"/>
</dbReference>
<gene>
    <name evidence="3" type="ORF">A1359_00975</name>
</gene>
<evidence type="ECO:0000313" key="3">
    <source>
        <dbReference type="EMBL" id="OAI14010.1"/>
    </source>
</evidence>
<reference evidence="3 4" key="1">
    <citation type="submission" date="2016-03" db="EMBL/GenBank/DDBJ databases">
        <authorList>
            <person name="Ploux O."/>
        </authorList>
    </citation>
    <scope>NUCLEOTIDE SEQUENCE [LARGE SCALE GENOMIC DNA]</scope>
    <source>
        <strain evidence="3 4">R-45370</strain>
    </source>
</reference>